<reference evidence="3" key="1">
    <citation type="submission" date="2018-06" db="EMBL/GenBank/DDBJ databases">
        <authorList>
            <person name="Zhirakovskaya E."/>
        </authorList>
    </citation>
    <scope>NUCLEOTIDE SEQUENCE</scope>
</reference>
<name>A0A3B0VPC6_9ZZZZ</name>
<sequence length="369" mass="41800">MKKNCSPLIVHTDWSRAWGGQEIRTLTELREMAVRGCRTGLIVPEDSELARRGRQEGIPVYPVDFSSKFNPSSWLALFRTIRRIRPTVLNTHSSEDSWMAGCAARVCRVPLVVRTRHVLAPISSPLSYNAFPQLIFACSEAIRDQLVEQGVAARKVVVQSTGVDEQRFRFSERDRQDIRRRYHIGDQDILVGNVAFLRHYKGHSFIIKTAAAMPGNYKFMIVGGGRDQPMLEEQIRAAGVEDRFVITGHQENPEVFFSAFDILFFSSYEAEGIAQSFIQGLLYGMPLLVCRTPSILEPLDHVHTYELIDYNDLEAACRGLHSLSARRGRDQRLIDRQRQAIAGKYGLRTMMETIVRTYGEHGVAVGLQC</sequence>
<dbReference type="PANTHER" id="PTHR45947">
    <property type="entry name" value="SULFOQUINOVOSYL TRANSFERASE SQD2"/>
    <property type="match status" value="1"/>
</dbReference>
<evidence type="ECO:0000259" key="2">
    <source>
        <dbReference type="Pfam" id="PF13439"/>
    </source>
</evidence>
<evidence type="ECO:0000259" key="1">
    <source>
        <dbReference type="Pfam" id="PF00534"/>
    </source>
</evidence>
<dbReference type="Gene3D" id="3.40.50.2000">
    <property type="entry name" value="Glycogen Phosphorylase B"/>
    <property type="match status" value="2"/>
</dbReference>
<dbReference type="SUPFAM" id="SSF53756">
    <property type="entry name" value="UDP-Glycosyltransferase/glycogen phosphorylase"/>
    <property type="match status" value="1"/>
</dbReference>
<evidence type="ECO:0000313" key="3">
    <source>
        <dbReference type="EMBL" id="VAW40227.1"/>
    </source>
</evidence>
<dbReference type="InterPro" id="IPR001296">
    <property type="entry name" value="Glyco_trans_1"/>
</dbReference>
<dbReference type="GO" id="GO:0016757">
    <property type="term" value="F:glycosyltransferase activity"/>
    <property type="evidence" value="ECO:0007669"/>
    <property type="project" value="InterPro"/>
</dbReference>
<dbReference type="Pfam" id="PF00534">
    <property type="entry name" value="Glycos_transf_1"/>
    <property type="match status" value="1"/>
</dbReference>
<feature type="domain" description="Glycosyltransferase subfamily 4-like N-terminal" evidence="2">
    <location>
        <begin position="18"/>
        <end position="167"/>
    </location>
</feature>
<accession>A0A3B0VPC6</accession>
<feature type="domain" description="Glycosyl transferase family 1" evidence="1">
    <location>
        <begin position="174"/>
        <end position="339"/>
    </location>
</feature>
<dbReference type="InterPro" id="IPR028098">
    <property type="entry name" value="Glyco_trans_4-like_N"/>
</dbReference>
<dbReference type="EMBL" id="UOEY01000098">
    <property type="protein sequence ID" value="VAW40227.1"/>
    <property type="molecule type" value="Genomic_DNA"/>
</dbReference>
<dbReference type="PANTHER" id="PTHR45947:SF3">
    <property type="entry name" value="SULFOQUINOVOSYL TRANSFERASE SQD2"/>
    <property type="match status" value="1"/>
</dbReference>
<keyword evidence="3" id="KW-0808">Transferase</keyword>
<proteinExistence type="predicted"/>
<dbReference type="Pfam" id="PF13439">
    <property type="entry name" value="Glyco_transf_4"/>
    <property type="match status" value="1"/>
</dbReference>
<dbReference type="AlphaFoldDB" id="A0A3B0VPC6"/>
<organism evidence="3">
    <name type="scientific">hydrothermal vent metagenome</name>
    <dbReference type="NCBI Taxonomy" id="652676"/>
    <lineage>
        <taxon>unclassified sequences</taxon>
        <taxon>metagenomes</taxon>
        <taxon>ecological metagenomes</taxon>
    </lineage>
</organism>
<dbReference type="InterPro" id="IPR050194">
    <property type="entry name" value="Glycosyltransferase_grp1"/>
</dbReference>
<protein>
    <submittedName>
        <fullName evidence="3">Glycosyltransferase</fullName>
    </submittedName>
</protein>
<gene>
    <name evidence="3" type="ORF">MNBD_DELTA04-1651</name>
</gene>